<sequence>MTNTSPAKGAKRAVKKKTKNEAARFETLAKMTRVNVEKYNNVVNTLKAYIGNIQRGKAFLAGEIVERKNRGVIVCELGIPTEELAKALDKPPNQYSAMVVEMFISQKCLIDGCKQQVAEGIHAAFCRYWDNMDGDKYAGQYKFDEETKEVSGCPARAPCIIELKKSIQTRGKANAASRKHAEALTIEGLKKLMDWSEHQCPTGRLEGVQNLTAPDLDAGIADDGGQPFEEGKDREQPLSIEQLHLLFNHGFMRAFMSSAFTLWTRCFELLSLTVGDIKQNCEGHAPYYTPHFKVHLETRKGWQNAQGYDGSRTSNTYNIYSQDQPEIDMYTHLPRWLKLYKQLLGRELTSEDKIFPHISTNGTIHPHKEMSYDCFMKLLASFTSGAELEGWFTTHSFRRGGAQYRFIFAPPSYRWSLNIVRWWGGWAEGESVDTLMKYLLDSLQSYENGHGDALHPVPRGYGESFLGERVEAAPVTANEVRELKRSVNDKIDSIDRSVETKLDNLFSRFTSTLAATHLITAGPTSLVERSERSARTLRIASTPYPTYPFSAVSGSTETVPSLNEDDVSQEVPNLSTCHHKRGQRPVPIQGINIPNLKPGAWKQAIDQWEKGDATIGLVALKDWPRAWYTGEMRTFTSSKRRERQLIVLAYNKLGRDDNAFLKEYPQAEKSMKNLLKAIRKDPELATPRRSRNGTPEERDSAESACADG</sequence>
<keyword evidence="4" id="KW-1185">Reference proteome</keyword>
<name>A0A8H5GLM8_9AGAR</name>
<comment type="caution">
    <text evidence="3">The sequence shown here is derived from an EMBL/GenBank/DDBJ whole genome shotgun (WGS) entry which is preliminary data.</text>
</comment>
<dbReference type="SUPFAM" id="SSF56349">
    <property type="entry name" value="DNA breaking-rejoining enzymes"/>
    <property type="match status" value="1"/>
</dbReference>
<dbReference type="InterPro" id="IPR013762">
    <property type="entry name" value="Integrase-like_cat_sf"/>
</dbReference>
<evidence type="ECO:0000313" key="4">
    <source>
        <dbReference type="Proteomes" id="UP000565441"/>
    </source>
</evidence>
<dbReference type="InterPro" id="IPR011010">
    <property type="entry name" value="DNA_brk_join_enz"/>
</dbReference>
<evidence type="ECO:0000256" key="2">
    <source>
        <dbReference type="SAM" id="MobiDB-lite"/>
    </source>
</evidence>
<dbReference type="Gene3D" id="1.10.443.10">
    <property type="entry name" value="Intergrase catalytic core"/>
    <property type="match status" value="1"/>
</dbReference>
<proteinExistence type="predicted"/>
<keyword evidence="1" id="KW-0233">DNA recombination</keyword>
<protein>
    <submittedName>
        <fullName evidence="3">Uncharacterized protein</fullName>
    </submittedName>
</protein>
<evidence type="ECO:0000256" key="1">
    <source>
        <dbReference type="ARBA" id="ARBA00023172"/>
    </source>
</evidence>
<evidence type="ECO:0000313" key="3">
    <source>
        <dbReference type="EMBL" id="KAF5367338.1"/>
    </source>
</evidence>
<organism evidence="3 4">
    <name type="scientific">Tricholomella constricta</name>
    <dbReference type="NCBI Taxonomy" id="117010"/>
    <lineage>
        <taxon>Eukaryota</taxon>
        <taxon>Fungi</taxon>
        <taxon>Dikarya</taxon>
        <taxon>Basidiomycota</taxon>
        <taxon>Agaricomycotina</taxon>
        <taxon>Agaricomycetes</taxon>
        <taxon>Agaricomycetidae</taxon>
        <taxon>Agaricales</taxon>
        <taxon>Tricholomatineae</taxon>
        <taxon>Lyophyllaceae</taxon>
        <taxon>Tricholomella</taxon>
    </lineage>
</organism>
<dbReference type="GO" id="GO:0006310">
    <property type="term" value="P:DNA recombination"/>
    <property type="evidence" value="ECO:0007669"/>
    <property type="project" value="UniProtKB-KW"/>
</dbReference>
<reference evidence="3 4" key="1">
    <citation type="journal article" date="2020" name="ISME J.">
        <title>Uncovering the hidden diversity of litter-decomposition mechanisms in mushroom-forming fungi.</title>
        <authorList>
            <person name="Floudas D."/>
            <person name="Bentzer J."/>
            <person name="Ahren D."/>
            <person name="Johansson T."/>
            <person name="Persson P."/>
            <person name="Tunlid A."/>
        </authorList>
    </citation>
    <scope>NUCLEOTIDE SEQUENCE [LARGE SCALE GENOMIC DNA]</scope>
    <source>
        <strain evidence="3 4">CBS 661.87</strain>
    </source>
</reference>
<feature type="region of interest" description="Disordered" evidence="2">
    <location>
        <begin position="677"/>
        <end position="708"/>
    </location>
</feature>
<dbReference type="AlphaFoldDB" id="A0A8H5GLM8"/>
<accession>A0A8H5GLM8</accession>
<dbReference type="GO" id="GO:0015074">
    <property type="term" value="P:DNA integration"/>
    <property type="evidence" value="ECO:0007669"/>
    <property type="project" value="InterPro"/>
</dbReference>
<gene>
    <name evidence="3" type="ORF">D9615_010283</name>
</gene>
<dbReference type="EMBL" id="JAACJP010000067">
    <property type="protein sequence ID" value="KAF5367338.1"/>
    <property type="molecule type" value="Genomic_DNA"/>
</dbReference>
<dbReference type="GO" id="GO:0003677">
    <property type="term" value="F:DNA binding"/>
    <property type="evidence" value="ECO:0007669"/>
    <property type="project" value="InterPro"/>
</dbReference>
<dbReference type="Proteomes" id="UP000565441">
    <property type="component" value="Unassembled WGS sequence"/>
</dbReference>
<dbReference type="OrthoDB" id="2976553at2759"/>